<comment type="similarity">
    <text evidence="1">Belongs to the complex I NDUFA12 subunit family.</text>
</comment>
<dbReference type="PANTHER" id="PTHR32470:SF2">
    <property type="entry name" value="NADH DEHYDROGENASE [UBIQUINONE] 1 ALPHA SUBCOMPLEX ASSEMBLY FACTOR 2"/>
    <property type="match status" value="1"/>
</dbReference>
<dbReference type="OrthoDB" id="10255576at2759"/>
<evidence type="ECO:0000256" key="2">
    <source>
        <dbReference type="SAM" id="MobiDB-lite"/>
    </source>
</evidence>
<evidence type="ECO:0000256" key="1">
    <source>
        <dbReference type="ARBA" id="ARBA00007355"/>
    </source>
</evidence>
<protein>
    <submittedName>
        <fullName evidence="3">Uncharacterized protein</fullName>
    </submittedName>
</protein>
<dbReference type="STRING" id="1220924.W2RKP1"/>
<accession>W2RKP1</accession>
<feature type="region of interest" description="Disordered" evidence="2">
    <location>
        <begin position="108"/>
        <end position="155"/>
    </location>
</feature>
<evidence type="ECO:0000313" key="4">
    <source>
        <dbReference type="Proteomes" id="UP000030752"/>
    </source>
</evidence>
<dbReference type="PANTHER" id="PTHR32470">
    <property type="entry name" value="ADH DEHYDROGENASE [UBIQUINONE] 1 ALPHA SUBCOMPLEX ASSEMBLY FACTOR 2"/>
    <property type="match status" value="1"/>
</dbReference>
<dbReference type="EMBL" id="KB822724">
    <property type="protein sequence ID" value="ETN37051.1"/>
    <property type="molecule type" value="Genomic_DNA"/>
</dbReference>
<dbReference type="AlphaFoldDB" id="W2RKP1"/>
<dbReference type="GO" id="GO:0005739">
    <property type="term" value="C:mitochondrion"/>
    <property type="evidence" value="ECO:0007669"/>
    <property type="project" value="TreeGrafter"/>
</dbReference>
<dbReference type="GO" id="GO:0045271">
    <property type="term" value="C:respiratory chain complex I"/>
    <property type="evidence" value="ECO:0007669"/>
    <property type="project" value="InterPro"/>
</dbReference>
<keyword evidence="4" id="KW-1185">Reference proteome</keyword>
<sequence>MGQLREWWVRWKMLRLPWRKKFLIGQDLAGNTYWEFKDALKAERYRRIVRYTKRTHLSDAGVSPQWHQWLRHTRPEPPSIQEQSADLTRQAQLKHNAALADARWAAKAQYIEQPKPRAQEAPQSEEMPKSDGQKTSINPGSDYQPAAWVPGGPDK</sequence>
<dbReference type="VEuPathDB" id="FungiDB:HMPREF1541_08041"/>
<dbReference type="InterPro" id="IPR007763">
    <property type="entry name" value="NDUFA12"/>
</dbReference>
<gene>
    <name evidence="3" type="ORF">HMPREF1541_08041</name>
</gene>
<evidence type="ECO:0000313" key="3">
    <source>
        <dbReference type="EMBL" id="ETN37051.1"/>
    </source>
</evidence>
<organism evidence="3 4">
    <name type="scientific">Cyphellophora europaea (strain CBS 101466)</name>
    <name type="common">Phialophora europaea</name>
    <dbReference type="NCBI Taxonomy" id="1220924"/>
    <lineage>
        <taxon>Eukaryota</taxon>
        <taxon>Fungi</taxon>
        <taxon>Dikarya</taxon>
        <taxon>Ascomycota</taxon>
        <taxon>Pezizomycotina</taxon>
        <taxon>Eurotiomycetes</taxon>
        <taxon>Chaetothyriomycetidae</taxon>
        <taxon>Chaetothyriales</taxon>
        <taxon>Cyphellophoraceae</taxon>
        <taxon>Cyphellophora</taxon>
    </lineage>
</organism>
<proteinExistence type="inferred from homology"/>
<dbReference type="HOGENOM" id="CLU_067876_1_0_1"/>
<dbReference type="Pfam" id="PF05071">
    <property type="entry name" value="NDUFA12"/>
    <property type="match status" value="1"/>
</dbReference>
<dbReference type="InParanoid" id="W2RKP1"/>
<dbReference type="RefSeq" id="XP_008720583.1">
    <property type="nucleotide sequence ID" value="XM_008722361.1"/>
</dbReference>
<dbReference type="GO" id="GO:0032981">
    <property type="term" value="P:mitochondrial respiratory chain complex I assembly"/>
    <property type="evidence" value="ECO:0007669"/>
    <property type="project" value="TreeGrafter"/>
</dbReference>
<reference evidence="3 4" key="1">
    <citation type="submission" date="2013-03" db="EMBL/GenBank/DDBJ databases">
        <title>The Genome Sequence of Phialophora europaea CBS 101466.</title>
        <authorList>
            <consortium name="The Broad Institute Genomics Platform"/>
            <person name="Cuomo C."/>
            <person name="de Hoog S."/>
            <person name="Gorbushina A."/>
            <person name="Walker B."/>
            <person name="Young S.K."/>
            <person name="Zeng Q."/>
            <person name="Gargeya S."/>
            <person name="Fitzgerald M."/>
            <person name="Haas B."/>
            <person name="Abouelleil A."/>
            <person name="Allen A.W."/>
            <person name="Alvarado L."/>
            <person name="Arachchi H.M."/>
            <person name="Berlin A.M."/>
            <person name="Chapman S.B."/>
            <person name="Gainer-Dewar J."/>
            <person name="Goldberg J."/>
            <person name="Griggs A."/>
            <person name="Gujja S."/>
            <person name="Hansen M."/>
            <person name="Howarth C."/>
            <person name="Imamovic A."/>
            <person name="Ireland A."/>
            <person name="Larimer J."/>
            <person name="McCowan C."/>
            <person name="Murphy C."/>
            <person name="Pearson M."/>
            <person name="Poon T.W."/>
            <person name="Priest M."/>
            <person name="Roberts A."/>
            <person name="Saif S."/>
            <person name="Shea T."/>
            <person name="Sisk P."/>
            <person name="Sykes S."/>
            <person name="Wortman J."/>
            <person name="Nusbaum C."/>
            <person name="Birren B."/>
        </authorList>
    </citation>
    <scope>NUCLEOTIDE SEQUENCE [LARGE SCALE GENOMIC DNA]</scope>
    <source>
        <strain evidence="3 4">CBS 101466</strain>
    </source>
</reference>
<dbReference type="InterPro" id="IPR052618">
    <property type="entry name" value="ComplexI_NDUFA12"/>
</dbReference>
<dbReference type="eggNOG" id="ENOG502S7UF">
    <property type="taxonomic scope" value="Eukaryota"/>
</dbReference>
<dbReference type="Proteomes" id="UP000030752">
    <property type="component" value="Unassembled WGS sequence"/>
</dbReference>
<name>W2RKP1_CYPE1</name>
<dbReference type="GeneID" id="19975380"/>